<proteinExistence type="predicted"/>
<organism evidence="5 6">
    <name type="scientific">Balaenoptera acutorostrata</name>
    <name type="common">Common minke whale</name>
    <name type="synonym">Balaena rostrata</name>
    <dbReference type="NCBI Taxonomy" id="9767"/>
    <lineage>
        <taxon>Eukaryota</taxon>
        <taxon>Metazoa</taxon>
        <taxon>Chordata</taxon>
        <taxon>Craniata</taxon>
        <taxon>Vertebrata</taxon>
        <taxon>Euteleostomi</taxon>
        <taxon>Mammalia</taxon>
        <taxon>Eutheria</taxon>
        <taxon>Laurasiatheria</taxon>
        <taxon>Artiodactyla</taxon>
        <taxon>Whippomorpha</taxon>
        <taxon>Cetacea</taxon>
        <taxon>Mysticeti</taxon>
        <taxon>Balaenopteridae</taxon>
        <taxon>Balaenoptera</taxon>
    </lineage>
</organism>
<dbReference type="Pfam" id="PF25390">
    <property type="entry name" value="WD40_RLD"/>
    <property type="match status" value="1"/>
</dbReference>
<feature type="compositionally biased region" description="Basic and acidic residues" evidence="3">
    <location>
        <begin position="1049"/>
        <end position="1074"/>
    </location>
</feature>
<dbReference type="SUPFAM" id="SSF50985">
    <property type="entry name" value="RCC1/BLIP-II"/>
    <property type="match status" value="1"/>
</dbReference>
<evidence type="ECO:0000313" key="6">
    <source>
        <dbReference type="RefSeq" id="XP_057393747.1"/>
    </source>
</evidence>
<dbReference type="InterPro" id="IPR058923">
    <property type="entry name" value="RCC1-like_dom"/>
</dbReference>
<keyword evidence="5" id="KW-1185">Reference proteome</keyword>
<feature type="repeat" description="RCC1" evidence="2">
    <location>
        <begin position="159"/>
        <end position="208"/>
    </location>
</feature>
<feature type="compositionally biased region" description="Basic and acidic residues" evidence="3">
    <location>
        <begin position="620"/>
        <end position="656"/>
    </location>
</feature>
<evidence type="ECO:0000313" key="5">
    <source>
        <dbReference type="Proteomes" id="UP001652580"/>
    </source>
</evidence>
<feature type="repeat" description="RCC1" evidence="2">
    <location>
        <begin position="314"/>
        <end position="367"/>
    </location>
</feature>
<feature type="compositionally biased region" description="Acidic residues" evidence="3">
    <location>
        <begin position="738"/>
        <end position="749"/>
    </location>
</feature>
<feature type="compositionally biased region" description="Acidic residues" evidence="3">
    <location>
        <begin position="780"/>
        <end position="1048"/>
    </location>
</feature>
<dbReference type="InterPro" id="IPR000408">
    <property type="entry name" value="Reg_chr_condens"/>
</dbReference>
<dbReference type="PANTHER" id="PTHR22872">
    <property type="entry name" value="BTK-BINDING PROTEIN-RELATED"/>
    <property type="match status" value="1"/>
</dbReference>
<evidence type="ECO:0000256" key="3">
    <source>
        <dbReference type="SAM" id="MobiDB-lite"/>
    </source>
</evidence>
<feature type="compositionally biased region" description="Acidic residues" evidence="3">
    <location>
        <begin position="610"/>
        <end position="619"/>
    </location>
</feature>
<protein>
    <submittedName>
        <fullName evidence="6">X-linked retinitis pigmentosa GTPase regulator isoform X6</fullName>
    </submittedName>
</protein>
<dbReference type="PROSITE" id="PS50012">
    <property type="entry name" value="RCC1_3"/>
    <property type="match status" value="6"/>
</dbReference>
<feature type="repeat" description="RCC1" evidence="2">
    <location>
        <begin position="54"/>
        <end position="105"/>
    </location>
</feature>
<feature type="region of interest" description="Disordered" evidence="3">
    <location>
        <begin position="593"/>
        <end position="1143"/>
    </location>
</feature>
<evidence type="ECO:0000256" key="2">
    <source>
        <dbReference type="PROSITE-ProRule" id="PRU00235"/>
    </source>
</evidence>
<evidence type="ECO:0000256" key="1">
    <source>
        <dbReference type="ARBA" id="ARBA00022737"/>
    </source>
</evidence>
<feature type="region of interest" description="Disordered" evidence="3">
    <location>
        <begin position="407"/>
        <end position="434"/>
    </location>
</feature>
<feature type="region of interest" description="Disordered" evidence="3">
    <location>
        <begin position="536"/>
        <end position="558"/>
    </location>
</feature>
<accession>A0ABM3SV72</accession>
<feature type="domain" description="RCC1-like" evidence="4">
    <location>
        <begin position="38"/>
        <end position="363"/>
    </location>
</feature>
<feature type="compositionally biased region" description="Basic and acidic residues" evidence="3">
    <location>
        <begin position="1086"/>
        <end position="1098"/>
    </location>
</feature>
<feature type="repeat" description="RCC1" evidence="2">
    <location>
        <begin position="106"/>
        <end position="158"/>
    </location>
</feature>
<feature type="repeat" description="RCC1" evidence="2">
    <location>
        <begin position="261"/>
        <end position="313"/>
    </location>
</feature>
<dbReference type="RefSeq" id="XP_057393747.1">
    <property type="nucleotide sequence ID" value="XM_057537764.1"/>
</dbReference>
<keyword evidence="1" id="KW-0677">Repeat</keyword>
<dbReference type="PRINTS" id="PR00633">
    <property type="entry name" value="RCCNDNSATION"/>
</dbReference>
<name>A0ABM3SV72_BALAC</name>
<feature type="compositionally biased region" description="Low complexity" evidence="3">
    <location>
        <begin position="668"/>
        <end position="678"/>
    </location>
</feature>
<feature type="compositionally biased region" description="Basic and acidic residues" evidence="3">
    <location>
        <begin position="750"/>
        <end position="765"/>
    </location>
</feature>
<dbReference type="Gene3D" id="2.130.10.30">
    <property type="entry name" value="Regulator of chromosome condensation 1/beta-lactamase-inhibitor protein II"/>
    <property type="match status" value="1"/>
</dbReference>
<dbReference type="GeneID" id="103002065"/>
<dbReference type="InterPro" id="IPR009091">
    <property type="entry name" value="RCC1/BLIP-II"/>
</dbReference>
<sequence length="1178" mass="128529">MAEPEEVVPDSGAVFTFGKTEIAENIPSKFWFKNDIPIYLSCGDEHTAVITGNNKLFVFGSNNWGQLGLGSKSTVNKPTCVKALKREKVKLAACGRNHTLVSTEGGKVYAAGGNTEGQLGLGDTEERNTFHLISFFTSQHKIKQLSAGSNTSAALTEDGELFMWGDNSEGQIGLQNITSICVPHQVTIGKPISWISCGYYHSAFVTTEGELYTFGEPEYGKLGLPGKLLINHKVPQLVPGIPQKVIQVACGGGHTVVLTENAVYTFGLGHFGQLGLGTFIFETSKPKAIENIKDQKISYVFCGENHTALITDLGLMYTFGDDRRGKLGLGLESFANQFVPTLCSNFLKFIVQLVACGGCHMLVFATPRLDVAEDVELDEINDCCLPSATSLPISDLTSGNVLQRSLSARVRRREREKSSDSIQTTGTLPPIAGTLVPPVCSSPHSVPFCMPTTNLLEKMMPDKEGPMPPMEPDYFQHKITKGKETDNFSAEDSESLGETTDVLNMTHMMSLNSNEKLLKLSPIQKQKKQETIEKLKQHTAHTENDGSNEYESEEMSKKMKEGKAYQQLLAKGMYMMQAAVTMEAFSDLDGDHISEEQEGEDDSEGRGTEEQEIEINEEVPGEKEEEEAKLLSDDLTDRAEVSEGEGKPGGEAEHVPEGGGEGIGKEGNSGVEQRSGTGSEEGEEEKDKGGGETESLGKGEKDLKEEEEREQKEREQGHQEERNKGLEEGEGSEQAGGEGEEEEGKEEEGGEGKAGEEKRDGKEEEEKGEGEEEKEGKGEEVEEGEGQEGEEEGQEEEGGEEEGEGGEEEGDEEQEGEGGAEEGGDEGEEEGEEGEEEGEEGEEEEGDREGEGEREGEEEGGEGEGEEEEGEGEGEEEEEEGEEEEGEGEGEVGEQEEGEEREGEGEEEEGEEEGEGQEADGEGEEEGEEGGEEEEGEGEEEGGEEEGEREGEGEEEEGEEEGQEAEEEGEEEGEEGGEEEEGEGEGEGEGEEEGEREGEGEEEGEGEGEGEDEGEGQEAEGEGEEEGEEGGEEEEGEEEEGEGEEEGVGEGKEREKEGAVREKKEEENCRREGEKEEEEGDEEEEGRYQERGNEESGRQGRQGGGREYSKVSKMRGSVKYDKDKTYPKKFITNREGKGKEHEVQRFKMPVQSKQLLENGPPGSKTFWNNVLPHYLELK</sequence>
<dbReference type="InterPro" id="IPR051625">
    <property type="entry name" value="Signaling_Regulatory_Domain"/>
</dbReference>
<feature type="compositionally biased region" description="Basic and acidic residues" evidence="3">
    <location>
        <begin position="1118"/>
        <end position="1143"/>
    </location>
</feature>
<dbReference type="PANTHER" id="PTHR22872:SF9">
    <property type="entry name" value="X-LINKED RETINITIS PIGMENTOSA GTPASE REGULATOR"/>
    <property type="match status" value="1"/>
</dbReference>
<dbReference type="PROSITE" id="PS00626">
    <property type="entry name" value="RCC1_2"/>
    <property type="match status" value="3"/>
</dbReference>
<feature type="compositionally biased region" description="Basic and acidic residues" evidence="3">
    <location>
        <begin position="685"/>
        <end position="727"/>
    </location>
</feature>
<feature type="repeat" description="RCC1" evidence="2">
    <location>
        <begin position="209"/>
        <end position="261"/>
    </location>
</feature>
<feature type="compositionally biased region" description="Acidic residues" evidence="3">
    <location>
        <begin position="1075"/>
        <end position="1085"/>
    </location>
</feature>
<evidence type="ECO:0000259" key="4">
    <source>
        <dbReference type="Pfam" id="PF25390"/>
    </source>
</evidence>
<feature type="compositionally biased region" description="Gly residues" evidence="3">
    <location>
        <begin position="657"/>
        <end position="667"/>
    </location>
</feature>
<reference evidence="6" key="1">
    <citation type="submission" date="2025-08" db="UniProtKB">
        <authorList>
            <consortium name="RefSeq"/>
        </authorList>
    </citation>
    <scope>IDENTIFICATION</scope>
</reference>
<dbReference type="Proteomes" id="UP001652580">
    <property type="component" value="Chromosome X"/>
</dbReference>
<gene>
    <name evidence="6" type="primary">RPGR</name>
</gene>